<keyword evidence="4" id="KW-0645">Protease</keyword>
<keyword evidence="14" id="KW-1185">Reference proteome</keyword>
<evidence type="ECO:0000256" key="6">
    <source>
        <dbReference type="ARBA" id="ARBA00022801"/>
    </source>
</evidence>
<feature type="region of interest" description="Disordered" evidence="9">
    <location>
        <begin position="20"/>
        <end position="48"/>
    </location>
</feature>
<comment type="caution">
    <text evidence="13">The sequence shown here is derived from an EMBL/GenBank/DDBJ whole genome shotgun (WGS) entry which is preliminary data.</text>
</comment>
<evidence type="ECO:0000256" key="3">
    <source>
        <dbReference type="ARBA" id="ARBA00007357"/>
    </source>
</evidence>
<feature type="domain" description="Peptidase M13 C-terminal" evidence="11">
    <location>
        <begin position="470"/>
        <end position="603"/>
    </location>
</feature>
<dbReference type="OrthoDB" id="6475849at2759"/>
<sequence length="673" mass="74779">MSDELDNVISYPEARMSSSLISDGSVGGGGHETLELNKLSPSSPSNVGDIDLQGGRRFGAKGILGAVVTCALLVILILVVIFNGGNETQQAPNSSPPTPVDNHALQVLDYTSNSSRTRTEQIHMTTPTIKAASTTRQPVASPSGTNPITTRPPLSTLITEIPKGKEDEHSRCQTSTCKAVAWLKSSMGVDESFDPCSDFYQYSCRGWIVEHAAKLKKEKANSTNVLSEIDQENIKLVTKLIEGLRTRYGAEGKAKLFYSSCNNNPLLKPIMDTLMSKAKSNSYSASTRLGSESLHRIRNIKTWGWMFKDLLEPQFPFFDDDARKLTFLVGPERSYPQACTSFTRELFPEILAKLFILHHYDIDQGESVTDLTSKIWKTFKSKMVDSTDWIDGVNSKLNISSSIGNLSTIVGLLGHIMNETAMDARYENVSIYGYHSSFLNNLKQLLRMRTEAELDIELERKFDESTSRANAFYNSLLNNIFIPAGIIRAPIFDHEFPDLLKFSKLGSTYGHELAHSLDPYINGIGLKGYFLSQNYSSGIFANLDNFAEKCACVEAQYNVFHVPLPPGYENTTLVVNGTLTLKENVADIIGMQVVFDSFVENMGSSEKCHSYVNDEMEMLLLKEQVEKDPHSPSSIRVLGTFSNNDEFAKAFNCPVGSRYNPEKKCRFFVPTAF</sequence>
<dbReference type="InterPro" id="IPR018497">
    <property type="entry name" value="Peptidase_M13_C"/>
</dbReference>
<dbReference type="GO" id="GO:0016485">
    <property type="term" value="P:protein processing"/>
    <property type="evidence" value="ECO:0007669"/>
    <property type="project" value="TreeGrafter"/>
</dbReference>
<comment type="subcellular location">
    <subcellularLocation>
        <location evidence="2">Cell membrane</location>
        <topology evidence="2">Single-pass type II membrane protein</topology>
    </subcellularLocation>
</comment>
<evidence type="ECO:0000256" key="9">
    <source>
        <dbReference type="SAM" id="MobiDB-lite"/>
    </source>
</evidence>
<dbReference type="Pfam" id="PF05649">
    <property type="entry name" value="Peptidase_M13_N"/>
    <property type="match status" value="1"/>
</dbReference>
<accession>A0A226EZV0</accession>
<keyword evidence="10" id="KW-1133">Transmembrane helix</keyword>
<dbReference type="Proteomes" id="UP000198287">
    <property type="component" value="Unassembled WGS sequence"/>
</dbReference>
<evidence type="ECO:0000259" key="12">
    <source>
        <dbReference type="Pfam" id="PF05649"/>
    </source>
</evidence>
<evidence type="ECO:0000256" key="4">
    <source>
        <dbReference type="ARBA" id="ARBA00022670"/>
    </source>
</evidence>
<evidence type="ECO:0000256" key="8">
    <source>
        <dbReference type="ARBA" id="ARBA00023049"/>
    </source>
</evidence>
<protein>
    <submittedName>
        <fullName evidence="13">Neprilysin-2</fullName>
    </submittedName>
</protein>
<dbReference type="SUPFAM" id="SSF55486">
    <property type="entry name" value="Metalloproteases ('zincins'), catalytic domain"/>
    <property type="match status" value="1"/>
</dbReference>
<evidence type="ECO:0000256" key="2">
    <source>
        <dbReference type="ARBA" id="ARBA00004401"/>
    </source>
</evidence>
<organism evidence="13 14">
    <name type="scientific">Folsomia candida</name>
    <name type="common">Springtail</name>
    <dbReference type="NCBI Taxonomy" id="158441"/>
    <lineage>
        <taxon>Eukaryota</taxon>
        <taxon>Metazoa</taxon>
        <taxon>Ecdysozoa</taxon>
        <taxon>Arthropoda</taxon>
        <taxon>Hexapoda</taxon>
        <taxon>Collembola</taxon>
        <taxon>Entomobryomorpha</taxon>
        <taxon>Isotomoidea</taxon>
        <taxon>Isotomidae</taxon>
        <taxon>Proisotominae</taxon>
        <taxon>Folsomia</taxon>
    </lineage>
</organism>
<feature type="domain" description="Peptidase M13 C-terminal" evidence="11">
    <location>
        <begin position="623"/>
        <end position="666"/>
    </location>
</feature>
<proteinExistence type="inferred from homology"/>
<keyword evidence="5" id="KW-0479">Metal-binding</keyword>
<dbReference type="Pfam" id="PF01431">
    <property type="entry name" value="Peptidase_M13"/>
    <property type="match status" value="2"/>
</dbReference>
<dbReference type="InterPro" id="IPR024079">
    <property type="entry name" value="MetalloPept_cat_dom_sf"/>
</dbReference>
<dbReference type="Gene3D" id="3.40.390.10">
    <property type="entry name" value="Collagenase (Catalytic Domain)"/>
    <property type="match status" value="2"/>
</dbReference>
<keyword evidence="10" id="KW-0812">Transmembrane</keyword>
<name>A0A226EZV0_FOLCA</name>
<keyword evidence="8" id="KW-0482">Metalloprotease</keyword>
<evidence type="ECO:0000313" key="13">
    <source>
        <dbReference type="EMBL" id="OXA62670.1"/>
    </source>
</evidence>
<keyword evidence="6" id="KW-0378">Hydrolase</keyword>
<keyword evidence="10" id="KW-0472">Membrane</keyword>
<evidence type="ECO:0000256" key="1">
    <source>
        <dbReference type="ARBA" id="ARBA00001947"/>
    </source>
</evidence>
<dbReference type="InterPro" id="IPR000718">
    <property type="entry name" value="Peptidase_M13"/>
</dbReference>
<dbReference type="PROSITE" id="PS51885">
    <property type="entry name" value="NEPRILYSIN"/>
    <property type="match status" value="1"/>
</dbReference>
<reference evidence="13 14" key="1">
    <citation type="submission" date="2015-12" db="EMBL/GenBank/DDBJ databases">
        <title>The genome of Folsomia candida.</title>
        <authorList>
            <person name="Faddeeva A."/>
            <person name="Derks M.F."/>
            <person name="Anvar Y."/>
            <person name="Smit S."/>
            <person name="Van Straalen N."/>
            <person name="Roelofs D."/>
        </authorList>
    </citation>
    <scope>NUCLEOTIDE SEQUENCE [LARGE SCALE GENOMIC DNA]</scope>
    <source>
        <strain evidence="13 14">VU population</strain>
        <tissue evidence="13">Whole body</tissue>
    </source>
</reference>
<comment type="similarity">
    <text evidence="3">Belongs to the peptidase M13 family.</text>
</comment>
<feature type="region of interest" description="Disordered" evidence="9">
    <location>
        <begin position="128"/>
        <end position="154"/>
    </location>
</feature>
<feature type="transmembrane region" description="Helical" evidence="10">
    <location>
        <begin position="62"/>
        <end position="82"/>
    </location>
</feature>
<dbReference type="AlphaFoldDB" id="A0A226EZV0"/>
<comment type="cofactor">
    <cofactor evidence="1">
        <name>Zn(2+)</name>
        <dbReference type="ChEBI" id="CHEBI:29105"/>
    </cofactor>
</comment>
<dbReference type="GO" id="GO:0004222">
    <property type="term" value="F:metalloendopeptidase activity"/>
    <property type="evidence" value="ECO:0007669"/>
    <property type="project" value="InterPro"/>
</dbReference>
<evidence type="ECO:0000256" key="7">
    <source>
        <dbReference type="ARBA" id="ARBA00022833"/>
    </source>
</evidence>
<dbReference type="PANTHER" id="PTHR11733">
    <property type="entry name" value="ZINC METALLOPROTEASE FAMILY M13 NEPRILYSIN-RELATED"/>
    <property type="match status" value="1"/>
</dbReference>
<dbReference type="GO" id="GO:0005886">
    <property type="term" value="C:plasma membrane"/>
    <property type="evidence" value="ECO:0007669"/>
    <property type="project" value="UniProtKB-SubCell"/>
</dbReference>
<evidence type="ECO:0000313" key="14">
    <source>
        <dbReference type="Proteomes" id="UP000198287"/>
    </source>
</evidence>
<dbReference type="EMBL" id="LNIX01000001">
    <property type="protein sequence ID" value="OXA62670.1"/>
    <property type="molecule type" value="Genomic_DNA"/>
</dbReference>
<keyword evidence="7" id="KW-0862">Zinc</keyword>
<dbReference type="PRINTS" id="PR00786">
    <property type="entry name" value="NEPRILYSIN"/>
</dbReference>
<dbReference type="GO" id="GO:0046872">
    <property type="term" value="F:metal ion binding"/>
    <property type="evidence" value="ECO:0007669"/>
    <property type="project" value="UniProtKB-KW"/>
</dbReference>
<evidence type="ECO:0000259" key="11">
    <source>
        <dbReference type="Pfam" id="PF01431"/>
    </source>
</evidence>
<evidence type="ECO:0000256" key="5">
    <source>
        <dbReference type="ARBA" id="ARBA00022723"/>
    </source>
</evidence>
<dbReference type="InterPro" id="IPR008753">
    <property type="entry name" value="Peptidase_M13_N"/>
</dbReference>
<dbReference type="PANTHER" id="PTHR11733:SF240">
    <property type="entry name" value="GH14155P-RELATED"/>
    <property type="match status" value="1"/>
</dbReference>
<evidence type="ECO:0000256" key="10">
    <source>
        <dbReference type="SAM" id="Phobius"/>
    </source>
</evidence>
<feature type="domain" description="Peptidase M13 N-terminal" evidence="12">
    <location>
        <begin position="195"/>
        <end position="265"/>
    </location>
</feature>
<gene>
    <name evidence="13" type="ORF">Fcan01_01125</name>
</gene>